<dbReference type="Pfam" id="PF00005">
    <property type="entry name" value="ABC_tran"/>
    <property type="match status" value="1"/>
</dbReference>
<dbReference type="GO" id="GO:0140359">
    <property type="term" value="F:ABC-type transporter activity"/>
    <property type="evidence" value="ECO:0007669"/>
    <property type="project" value="InterPro"/>
</dbReference>
<evidence type="ECO:0000313" key="10">
    <source>
        <dbReference type="EMBL" id="MTS54700.1"/>
    </source>
</evidence>
<dbReference type="EMBL" id="WMZJ01000005">
    <property type="protein sequence ID" value="MTS54700.1"/>
    <property type="molecule type" value="Genomic_DNA"/>
</dbReference>
<sequence length="524" mass="59526">MIHIFKYLDKKTKYLTIIGALANGGLALGQPLVVAKALSIDQNNLTYSSIWKFALFGFSVYFALYSLMLFCNHANNVFRREIHMNIRTALFQKLMEDREYSEDEKITMLTQDMEFLGDNFFERYMSISCWGFGALITAIYIIAQNVLLGSIFVFFTILRPIPQFLMNNKLKNSGDEMSQGRTAVHNQISDSIRGAQTLRMNQALPENSQRVWNINLRYQRAIQRFAFTHNIVFFCNGFMVFLSQVLPLVLGFFLAMQGHHVSVASLVAMYIAAGQLVGPIQNIMYDVVEVQGAKTTAEKIFGILNRADDSKSDNHSISQVEELEISHLSKSYNGREIIRDLNLAIRQGEKVLIKGPSGCGKSTLFRMITGEEKPDAGTITCRTRDGVKTSHFVRQVGIISQHPFLFNDTIRYNLSLGQEFSDQELETALRQVKLDHELTDGLDFVITNNGENISGGQRVRIELARFLLRKKDILLADEVTAALDAENSQMVRDLIFSLPMMVLEIAHHIDNESRYDQVIELRKE</sequence>
<keyword evidence="3" id="KW-0547">Nucleotide-binding</keyword>
<evidence type="ECO:0000256" key="2">
    <source>
        <dbReference type="ARBA" id="ARBA00022692"/>
    </source>
</evidence>
<feature type="transmembrane region" description="Helical" evidence="7">
    <location>
        <begin position="261"/>
        <end position="278"/>
    </location>
</feature>
<evidence type="ECO:0000256" key="5">
    <source>
        <dbReference type="ARBA" id="ARBA00022989"/>
    </source>
</evidence>
<dbReference type="SMART" id="SM00382">
    <property type="entry name" value="AAA"/>
    <property type="match status" value="1"/>
</dbReference>
<dbReference type="Gene3D" id="3.40.50.300">
    <property type="entry name" value="P-loop containing nucleotide triphosphate hydrolases"/>
    <property type="match status" value="1"/>
</dbReference>
<reference evidence="10 13" key="2">
    <citation type="journal article" date="2019" name="Nat. Med.">
        <title>A library of human gut bacterial isolates paired with longitudinal multiomics data enables mechanistic microbiome research.</title>
        <authorList>
            <person name="Poyet M."/>
            <person name="Groussin M."/>
            <person name="Gibbons S.M."/>
            <person name="Avila-Pacheco J."/>
            <person name="Jiang X."/>
            <person name="Kearney S.M."/>
            <person name="Perrotta A.R."/>
            <person name="Berdy B."/>
            <person name="Zhao S."/>
            <person name="Lieberman T.D."/>
            <person name="Swanson P.K."/>
            <person name="Smith M."/>
            <person name="Roesemann S."/>
            <person name="Alexander J.E."/>
            <person name="Rich S.A."/>
            <person name="Livny J."/>
            <person name="Vlamakis H."/>
            <person name="Clish C."/>
            <person name="Bullock K."/>
            <person name="Deik A."/>
            <person name="Scott J."/>
            <person name="Pierce K.A."/>
            <person name="Xavier R.J."/>
            <person name="Alm E.J."/>
        </authorList>
    </citation>
    <scope>NUCLEOTIDE SEQUENCE [LARGE SCALE GENOMIC DNA]</scope>
    <source>
        <strain evidence="10 13">BIOML-A1</strain>
    </source>
</reference>
<feature type="transmembrane region" description="Helical" evidence="7">
    <location>
        <begin position="53"/>
        <end position="71"/>
    </location>
</feature>
<keyword evidence="6 7" id="KW-0472">Membrane</keyword>
<dbReference type="InterPro" id="IPR039421">
    <property type="entry name" value="Type_1_exporter"/>
</dbReference>
<evidence type="ECO:0000256" key="7">
    <source>
        <dbReference type="SAM" id="Phobius"/>
    </source>
</evidence>
<keyword evidence="2 7" id="KW-0812">Transmembrane</keyword>
<dbReference type="GO" id="GO:0005524">
    <property type="term" value="F:ATP binding"/>
    <property type="evidence" value="ECO:0007669"/>
    <property type="project" value="UniProtKB-KW"/>
</dbReference>
<feature type="domain" description="ABC transporter" evidence="8">
    <location>
        <begin position="323"/>
        <end position="521"/>
    </location>
</feature>
<protein>
    <submittedName>
        <fullName evidence="11">ABC transporter ATP-binding protein</fullName>
    </submittedName>
    <submittedName>
        <fullName evidence="10">ATP-binding cassette domain-containing protein</fullName>
    </submittedName>
</protein>
<dbReference type="GO" id="GO:0005886">
    <property type="term" value="C:plasma membrane"/>
    <property type="evidence" value="ECO:0007669"/>
    <property type="project" value="UniProtKB-SubCell"/>
</dbReference>
<dbReference type="InterPro" id="IPR011527">
    <property type="entry name" value="ABC1_TM_dom"/>
</dbReference>
<dbReference type="RefSeq" id="WP_031576325.1">
    <property type="nucleotide sequence ID" value="NZ_CABJDC010000001.1"/>
</dbReference>
<dbReference type="PROSITE" id="PS00211">
    <property type="entry name" value="ABC_TRANSPORTER_1"/>
    <property type="match status" value="1"/>
</dbReference>
<evidence type="ECO:0000256" key="1">
    <source>
        <dbReference type="ARBA" id="ARBA00004651"/>
    </source>
</evidence>
<dbReference type="PANTHER" id="PTHR24221:SF654">
    <property type="entry name" value="ATP-BINDING CASSETTE SUB-FAMILY B MEMBER 6"/>
    <property type="match status" value="1"/>
</dbReference>
<dbReference type="InterPro" id="IPR017871">
    <property type="entry name" value="ABC_transporter-like_CS"/>
</dbReference>
<proteinExistence type="predicted"/>
<dbReference type="SUPFAM" id="SSF52540">
    <property type="entry name" value="P-loop containing nucleoside triphosphate hydrolases"/>
    <property type="match status" value="1"/>
</dbReference>
<dbReference type="PANTHER" id="PTHR24221">
    <property type="entry name" value="ATP-BINDING CASSETTE SUB-FAMILY B"/>
    <property type="match status" value="1"/>
</dbReference>
<feature type="transmembrane region" description="Helical" evidence="7">
    <location>
        <begin position="231"/>
        <end position="254"/>
    </location>
</feature>
<dbReference type="Proteomes" id="UP000285725">
    <property type="component" value="Unassembled WGS sequence"/>
</dbReference>
<dbReference type="PROSITE" id="PS50929">
    <property type="entry name" value="ABC_TM1F"/>
    <property type="match status" value="1"/>
</dbReference>
<keyword evidence="5 7" id="KW-1133">Transmembrane helix</keyword>
<evidence type="ECO:0000313" key="13">
    <source>
        <dbReference type="Proteomes" id="UP000441330"/>
    </source>
</evidence>
<feature type="transmembrane region" description="Helical" evidence="7">
    <location>
        <begin position="12"/>
        <end position="33"/>
    </location>
</feature>
<dbReference type="PROSITE" id="PS50893">
    <property type="entry name" value="ABC_TRANSPORTER_2"/>
    <property type="match status" value="1"/>
</dbReference>
<evidence type="ECO:0000313" key="12">
    <source>
        <dbReference type="Proteomes" id="UP000285725"/>
    </source>
</evidence>
<dbReference type="Gene3D" id="1.20.1560.10">
    <property type="entry name" value="ABC transporter type 1, transmembrane domain"/>
    <property type="match status" value="1"/>
</dbReference>
<dbReference type="InterPro" id="IPR027417">
    <property type="entry name" value="P-loop_NTPase"/>
</dbReference>
<dbReference type="CDD" id="cd03228">
    <property type="entry name" value="ABCC_MRP_Like"/>
    <property type="match status" value="1"/>
</dbReference>
<keyword evidence="4 10" id="KW-0067">ATP-binding</keyword>
<name>A0A3R9IQ54_STRPA</name>
<dbReference type="InterPro" id="IPR036640">
    <property type="entry name" value="ABC1_TM_sf"/>
</dbReference>
<evidence type="ECO:0000256" key="3">
    <source>
        <dbReference type="ARBA" id="ARBA00022741"/>
    </source>
</evidence>
<dbReference type="Pfam" id="PF00664">
    <property type="entry name" value="ABC_membrane"/>
    <property type="match status" value="1"/>
</dbReference>
<evidence type="ECO:0000256" key="6">
    <source>
        <dbReference type="ARBA" id="ARBA00023136"/>
    </source>
</evidence>
<gene>
    <name evidence="11" type="ORF">DWZ19_01325</name>
    <name evidence="10" type="ORF">GMC94_07455</name>
</gene>
<dbReference type="SUPFAM" id="SSF90123">
    <property type="entry name" value="ABC transporter transmembrane region"/>
    <property type="match status" value="1"/>
</dbReference>
<dbReference type="AlphaFoldDB" id="A0A3R9IQ54"/>
<evidence type="ECO:0000313" key="11">
    <source>
        <dbReference type="EMBL" id="RHN27122.1"/>
    </source>
</evidence>
<evidence type="ECO:0000256" key="4">
    <source>
        <dbReference type="ARBA" id="ARBA00022840"/>
    </source>
</evidence>
<dbReference type="GO" id="GO:0034040">
    <property type="term" value="F:ATPase-coupled lipid transmembrane transporter activity"/>
    <property type="evidence" value="ECO:0007669"/>
    <property type="project" value="TreeGrafter"/>
</dbReference>
<comment type="subcellular location">
    <subcellularLocation>
        <location evidence="1">Cell membrane</location>
        <topology evidence="1">Multi-pass membrane protein</topology>
    </subcellularLocation>
</comment>
<evidence type="ECO:0000259" key="9">
    <source>
        <dbReference type="PROSITE" id="PS50929"/>
    </source>
</evidence>
<dbReference type="InterPro" id="IPR003593">
    <property type="entry name" value="AAA+_ATPase"/>
</dbReference>
<feature type="transmembrane region" description="Helical" evidence="7">
    <location>
        <begin position="132"/>
        <end position="158"/>
    </location>
</feature>
<evidence type="ECO:0000259" key="8">
    <source>
        <dbReference type="PROSITE" id="PS50893"/>
    </source>
</evidence>
<dbReference type="EMBL" id="QRQU01000001">
    <property type="protein sequence ID" value="RHN27122.1"/>
    <property type="molecule type" value="Genomic_DNA"/>
</dbReference>
<dbReference type="GO" id="GO:0016887">
    <property type="term" value="F:ATP hydrolysis activity"/>
    <property type="evidence" value="ECO:0007669"/>
    <property type="project" value="InterPro"/>
</dbReference>
<reference evidence="11 12" key="1">
    <citation type="submission" date="2018-08" db="EMBL/GenBank/DDBJ databases">
        <title>A genome reference for cultivated species of the human gut microbiota.</title>
        <authorList>
            <person name="Zou Y."/>
            <person name="Xue W."/>
            <person name="Luo G."/>
        </authorList>
    </citation>
    <scope>NUCLEOTIDE SEQUENCE [LARGE SCALE GENOMIC DNA]</scope>
    <source>
        <strain evidence="11 12">AF30-12BH</strain>
    </source>
</reference>
<comment type="caution">
    <text evidence="10">The sequence shown here is derived from an EMBL/GenBank/DDBJ whole genome shotgun (WGS) entry which is preliminary data.</text>
</comment>
<dbReference type="InterPro" id="IPR003439">
    <property type="entry name" value="ABC_transporter-like_ATP-bd"/>
</dbReference>
<dbReference type="Proteomes" id="UP000441330">
    <property type="component" value="Unassembled WGS sequence"/>
</dbReference>
<accession>A0A3R9IQ54</accession>
<organism evidence="10 13">
    <name type="scientific">Streptococcus parasanguinis</name>
    <dbReference type="NCBI Taxonomy" id="1318"/>
    <lineage>
        <taxon>Bacteria</taxon>
        <taxon>Bacillati</taxon>
        <taxon>Bacillota</taxon>
        <taxon>Bacilli</taxon>
        <taxon>Lactobacillales</taxon>
        <taxon>Streptococcaceae</taxon>
        <taxon>Streptococcus</taxon>
    </lineage>
</organism>
<feature type="domain" description="ABC transmembrane type-1" evidence="9">
    <location>
        <begin position="15"/>
        <end position="292"/>
    </location>
</feature>